<reference evidence="17 18" key="1">
    <citation type="journal article" date="2010" name="Stand. Genomic Sci.">
        <title>Complete genome sequence of Methanothermus fervidus type strain (V24S).</title>
        <authorList>
            <person name="Anderson I."/>
            <person name="Djao O.D."/>
            <person name="Misra M."/>
            <person name="Chertkov O."/>
            <person name="Nolan M."/>
            <person name="Lucas S."/>
            <person name="Lapidus A."/>
            <person name="Del Rio T.G."/>
            <person name="Tice H."/>
            <person name="Cheng J.F."/>
            <person name="Tapia R."/>
            <person name="Han C."/>
            <person name="Goodwin L."/>
            <person name="Pitluck S."/>
            <person name="Liolios K."/>
            <person name="Ivanova N."/>
            <person name="Mavromatis K."/>
            <person name="Mikhailova N."/>
            <person name="Pati A."/>
            <person name="Brambilla E."/>
            <person name="Chen A."/>
            <person name="Palaniappan K."/>
            <person name="Land M."/>
            <person name="Hauser L."/>
            <person name="Chang Y.J."/>
            <person name="Jeffries C.D."/>
            <person name="Sikorski J."/>
            <person name="Spring S."/>
            <person name="Rohde M."/>
            <person name="Eichinger K."/>
            <person name="Huber H."/>
            <person name="Wirth R."/>
            <person name="Goker M."/>
            <person name="Detter J.C."/>
            <person name="Woyke T."/>
            <person name="Bristow J."/>
            <person name="Eisen J.A."/>
            <person name="Markowitz V."/>
            <person name="Hugenholtz P."/>
            <person name="Klenk H.P."/>
            <person name="Kyrpides N.C."/>
        </authorList>
    </citation>
    <scope>NUCLEOTIDE SEQUENCE [LARGE SCALE GENOMIC DNA]</scope>
    <source>
        <strain evidence="18">ATCC 43054 / DSM 2088 / JCM 10308 / V24 S</strain>
    </source>
</reference>
<keyword evidence="11 14" id="KW-0233">DNA recombination</keyword>
<dbReference type="STRING" id="523846.Mfer_0505"/>
<dbReference type="GO" id="GO:0046872">
    <property type="term" value="F:metal ion binding"/>
    <property type="evidence" value="ECO:0007669"/>
    <property type="project" value="UniProtKB-KW"/>
</dbReference>
<dbReference type="SUPFAM" id="SSF56091">
    <property type="entry name" value="DNA ligase/mRNA capping enzyme, catalytic domain"/>
    <property type="match status" value="1"/>
</dbReference>
<evidence type="ECO:0000256" key="7">
    <source>
        <dbReference type="ARBA" id="ARBA00022741"/>
    </source>
</evidence>
<keyword evidence="4 14" id="KW-0132">Cell division</keyword>
<name>E3GYC3_METFV</name>
<dbReference type="InterPro" id="IPR050191">
    <property type="entry name" value="ATP-dep_DNA_ligase"/>
</dbReference>
<dbReference type="InterPro" id="IPR012310">
    <property type="entry name" value="DNA_ligase_ATP-dep_cent"/>
</dbReference>
<comment type="similarity">
    <text evidence="1 14 15">Belongs to the ATP-dependent DNA ligase family.</text>
</comment>
<dbReference type="Gene3D" id="1.10.3260.10">
    <property type="entry name" value="DNA ligase, ATP-dependent, N-terminal domain"/>
    <property type="match status" value="1"/>
</dbReference>
<evidence type="ECO:0000313" key="17">
    <source>
        <dbReference type="EMBL" id="ADP77305.1"/>
    </source>
</evidence>
<dbReference type="KEGG" id="mfv:Mfer_0505"/>
<evidence type="ECO:0000256" key="1">
    <source>
        <dbReference type="ARBA" id="ARBA00007572"/>
    </source>
</evidence>
<evidence type="ECO:0000256" key="3">
    <source>
        <dbReference type="ARBA" id="ARBA00022598"/>
    </source>
</evidence>
<dbReference type="InterPro" id="IPR012308">
    <property type="entry name" value="DNA_ligase_ATP-dep_N"/>
</dbReference>
<dbReference type="GO" id="GO:0006310">
    <property type="term" value="P:DNA recombination"/>
    <property type="evidence" value="ECO:0007669"/>
    <property type="project" value="UniProtKB-UniRule"/>
</dbReference>
<evidence type="ECO:0000259" key="16">
    <source>
        <dbReference type="PROSITE" id="PS50160"/>
    </source>
</evidence>
<dbReference type="EMBL" id="CP002278">
    <property type="protein sequence ID" value="ADP77305.1"/>
    <property type="molecule type" value="Genomic_DNA"/>
</dbReference>
<dbReference type="InterPro" id="IPR012340">
    <property type="entry name" value="NA-bd_OB-fold"/>
</dbReference>
<keyword evidence="7 14" id="KW-0547">Nucleotide-binding</keyword>
<keyword evidence="5 14" id="KW-0235">DNA replication</keyword>
<feature type="domain" description="ATP-dependent DNA ligase family profile" evidence="16">
    <location>
        <begin position="325"/>
        <end position="455"/>
    </location>
</feature>
<keyword evidence="6 14" id="KW-0479">Metal-binding</keyword>
<evidence type="ECO:0000313" key="18">
    <source>
        <dbReference type="Proteomes" id="UP000002315"/>
    </source>
</evidence>
<dbReference type="CDD" id="cd07901">
    <property type="entry name" value="Adenylation_DNA_ligase_Arch_LigB"/>
    <property type="match status" value="1"/>
</dbReference>
<dbReference type="Proteomes" id="UP000002315">
    <property type="component" value="Chromosome"/>
</dbReference>
<feature type="binding site" evidence="14">
    <location>
        <position position="337"/>
    </location>
    <ligand>
        <name>ATP</name>
        <dbReference type="ChEBI" id="CHEBI:30616"/>
    </ligand>
</feature>
<evidence type="ECO:0000256" key="11">
    <source>
        <dbReference type="ARBA" id="ARBA00023172"/>
    </source>
</evidence>
<dbReference type="GO" id="GO:0051301">
    <property type="term" value="P:cell division"/>
    <property type="evidence" value="ECO:0007669"/>
    <property type="project" value="UniProtKB-KW"/>
</dbReference>
<keyword evidence="13 14" id="KW-0131">Cell cycle</keyword>
<accession>E3GYC3</accession>
<dbReference type="GO" id="GO:0071897">
    <property type="term" value="P:DNA biosynthetic process"/>
    <property type="evidence" value="ECO:0007669"/>
    <property type="project" value="InterPro"/>
</dbReference>
<evidence type="ECO:0000256" key="12">
    <source>
        <dbReference type="ARBA" id="ARBA00023204"/>
    </source>
</evidence>
<dbReference type="PROSITE" id="PS50160">
    <property type="entry name" value="DNA_LIGASE_A3"/>
    <property type="match status" value="1"/>
</dbReference>
<feature type="binding site" evidence="14">
    <location>
        <position position="268"/>
    </location>
    <ligand>
        <name>ATP</name>
        <dbReference type="ChEBI" id="CHEBI:30616"/>
    </ligand>
</feature>
<dbReference type="HAMAP" id="MF_00407">
    <property type="entry name" value="DNA_ligase"/>
    <property type="match status" value="1"/>
</dbReference>
<dbReference type="InterPro" id="IPR036599">
    <property type="entry name" value="DNA_ligase_N_sf"/>
</dbReference>
<dbReference type="AlphaFoldDB" id="E3GYC3"/>
<dbReference type="Gene3D" id="2.40.50.140">
    <property type="entry name" value="Nucleic acid-binding proteins"/>
    <property type="match status" value="1"/>
</dbReference>
<evidence type="ECO:0000256" key="5">
    <source>
        <dbReference type="ARBA" id="ARBA00022705"/>
    </source>
</evidence>
<evidence type="ECO:0000256" key="2">
    <source>
        <dbReference type="ARBA" id="ARBA00013308"/>
    </source>
</evidence>
<keyword evidence="12 14" id="KW-0234">DNA repair</keyword>
<organism evidence="17 18">
    <name type="scientific">Methanothermus fervidus (strain ATCC 43054 / DSM 2088 / JCM 10308 / V24 S)</name>
    <dbReference type="NCBI Taxonomy" id="523846"/>
    <lineage>
        <taxon>Archaea</taxon>
        <taxon>Methanobacteriati</taxon>
        <taxon>Methanobacteriota</taxon>
        <taxon>Methanomada group</taxon>
        <taxon>Methanobacteria</taxon>
        <taxon>Methanobacteriales</taxon>
        <taxon>Methanothermaceae</taxon>
        <taxon>Methanothermus</taxon>
    </lineage>
</organism>
<dbReference type="SUPFAM" id="SSF117018">
    <property type="entry name" value="ATP-dependent DNA ligase DNA-binding domain"/>
    <property type="match status" value="1"/>
</dbReference>
<dbReference type="OrthoDB" id="31274at2157"/>
<dbReference type="PANTHER" id="PTHR45674">
    <property type="entry name" value="DNA LIGASE 1/3 FAMILY MEMBER"/>
    <property type="match status" value="1"/>
</dbReference>
<evidence type="ECO:0000256" key="8">
    <source>
        <dbReference type="ARBA" id="ARBA00022763"/>
    </source>
</evidence>
<dbReference type="InterPro" id="IPR000977">
    <property type="entry name" value="DNA_ligase_ATP-dep"/>
</dbReference>
<dbReference type="GO" id="GO:0005524">
    <property type="term" value="F:ATP binding"/>
    <property type="evidence" value="ECO:0007669"/>
    <property type="project" value="UniProtKB-UniRule"/>
</dbReference>
<dbReference type="PANTHER" id="PTHR45674:SF7">
    <property type="entry name" value="DNA LIGASE"/>
    <property type="match status" value="1"/>
</dbReference>
<proteinExistence type="inferred from homology"/>
<dbReference type="GO" id="GO:0006273">
    <property type="term" value="P:lagging strand elongation"/>
    <property type="evidence" value="ECO:0007669"/>
    <property type="project" value="TreeGrafter"/>
</dbReference>
<sequence>MKYIKLVELYEKLESTTKKLKKIDLLSKFLSEVDKELLPAVVLMTLGTVFPGWSEKELGVGFKLLVKAMSIVSGISANKIEEKIAEEGDVGLAAEKLFKKRRQVTFITQPLTVEKVYTNLKKVADITGEGAQTRKINLITDILSLAKPKEAKYLTRMILEELRVGVGEGIMRDAIAKAFKVDPKIVERAHMLTNDLGLVAKVACEKGVEGLKQLSLKPGRPVKPMLAQTAPSIKKAIEEMGKAFCETKYDGIRVQIHRKNSEIVVFTRRLENITNAVPDIVDAVEKALPKKDFIVEGEIIGVKNGRPIPFQYLLHRIRRKYEIEKAIKEIPFTLFLFDVLYFENPLIDEKFENRRKILESITKTKEGKVELSRKVEVTCENIDDAEKLFKESIEAGHEGIMIKDPNAPYIPGIRGKKMLKYKAEPETLDLVVIGGDYGEGKRAHLVGSYLVAARDEDTGELKPVAHVATGLDDDTLKNLTERMERIMVNKKGKKIEVEPKIILEVAFSEIVKSPEYESGYSLRFPVVKRIRDDLSLEDVDTVQRIESMYKKKFG</sequence>
<gene>
    <name evidence="14" type="primary">lig</name>
    <name evidence="17" type="ordered locus">Mfer_0505</name>
</gene>
<dbReference type="GO" id="GO:0003910">
    <property type="term" value="F:DNA ligase (ATP) activity"/>
    <property type="evidence" value="ECO:0007669"/>
    <property type="project" value="UniProtKB-UniRule"/>
</dbReference>
<feature type="active site" description="N6-AMP-lysine intermediate" evidence="14">
    <location>
        <position position="248"/>
    </location>
</feature>
<dbReference type="PROSITE" id="PS00697">
    <property type="entry name" value="DNA_LIGASE_A1"/>
    <property type="match status" value="1"/>
</dbReference>
<comment type="function">
    <text evidence="14">DNA ligase that seals nicks in double-stranded DNA during DNA replication, DNA recombination and DNA repair.</text>
</comment>
<evidence type="ECO:0000256" key="14">
    <source>
        <dbReference type="HAMAP-Rule" id="MF_00407"/>
    </source>
</evidence>
<dbReference type="Pfam" id="PF04679">
    <property type="entry name" value="DNA_ligase_A_C"/>
    <property type="match status" value="1"/>
</dbReference>
<feature type="binding site" evidence="14">
    <location>
        <position position="414"/>
    </location>
    <ligand>
        <name>ATP</name>
        <dbReference type="ChEBI" id="CHEBI:30616"/>
    </ligand>
</feature>
<dbReference type="NCBIfam" id="TIGR00574">
    <property type="entry name" value="dnl1"/>
    <property type="match status" value="1"/>
</dbReference>
<dbReference type="Gene3D" id="3.30.470.30">
    <property type="entry name" value="DNA ligase/mRNA capping enzyme"/>
    <property type="match status" value="1"/>
</dbReference>
<dbReference type="FunFam" id="1.10.3260.10:FF:000007">
    <property type="entry name" value="DNA ligase"/>
    <property type="match status" value="1"/>
</dbReference>
<comment type="catalytic activity">
    <reaction evidence="14">
        <text>ATP + (deoxyribonucleotide)n-3'-hydroxyl + 5'-phospho-(deoxyribonucleotide)m = (deoxyribonucleotide)n+m + AMP + diphosphate.</text>
        <dbReference type="EC" id="6.5.1.1"/>
    </reaction>
</comment>
<dbReference type="PROSITE" id="PS00333">
    <property type="entry name" value="DNA_LIGASE_A2"/>
    <property type="match status" value="1"/>
</dbReference>
<evidence type="ECO:0000256" key="6">
    <source>
        <dbReference type="ARBA" id="ARBA00022723"/>
    </source>
</evidence>
<dbReference type="SUPFAM" id="SSF50249">
    <property type="entry name" value="Nucleic acid-binding proteins"/>
    <property type="match status" value="1"/>
</dbReference>
<feature type="binding site" evidence="14">
    <location>
        <position position="298"/>
    </location>
    <ligand>
        <name>ATP</name>
        <dbReference type="ChEBI" id="CHEBI:30616"/>
    </ligand>
</feature>
<keyword evidence="8 14" id="KW-0227">DNA damage</keyword>
<dbReference type="EC" id="6.5.1.1" evidence="14"/>
<dbReference type="InterPro" id="IPR012309">
    <property type="entry name" value="DNA_ligase_ATP-dep_C"/>
</dbReference>
<keyword evidence="3 14" id="KW-0436">Ligase</keyword>
<comment type="cofactor">
    <cofactor evidence="14">
        <name>Mg(2+)</name>
        <dbReference type="ChEBI" id="CHEBI:18420"/>
    </cofactor>
</comment>
<evidence type="ECO:0000256" key="13">
    <source>
        <dbReference type="ARBA" id="ARBA00023306"/>
    </source>
</evidence>
<dbReference type="CDD" id="cd07972">
    <property type="entry name" value="OBF_DNA_ligase_Arch_LigB"/>
    <property type="match status" value="1"/>
</dbReference>
<protein>
    <recommendedName>
        <fullName evidence="2 14">DNA ligase</fullName>
        <ecNumber evidence="14">6.5.1.1</ecNumber>
    </recommendedName>
    <alternativeName>
        <fullName evidence="14">Polydeoxyribonucleotide synthase [ATP]</fullName>
    </alternativeName>
</protein>
<dbReference type="FunFam" id="3.30.470.30:FF:000012">
    <property type="entry name" value="Probable DNA ligase"/>
    <property type="match status" value="1"/>
</dbReference>
<dbReference type="GO" id="GO:0006281">
    <property type="term" value="P:DNA repair"/>
    <property type="evidence" value="ECO:0007669"/>
    <property type="project" value="UniProtKB-UniRule"/>
</dbReference>
<keyword evidence="10 14" id="KW-0460">Magnesium</keyword>
<feature type="binding site" evidence="14">
    <location>
        <position position="246"/>
    </location>
    <ligand>
        <name>ATP</name>
        <dbReference type="ChEBI" id="CHEBI:30616"/>
    </ligand>
</feature>
<dbReference type="Pfam" id="PF01068">
    <property type="entry name" value="DNA_ligase_A_M"/>
    <property type="match status" value="1"/>
</dbReference>
<keyword evidence="18" id="KW-1185">Reference proteome</keyword>
<keyword evidence="9 14" id="KW-0067">ATP-binding</keyword>
<dbReference type="InterPro" id="IPR016059">
    <property type="entry name" value="DNA_ligase_ATP-dep_CS"/>
</dbReference>
<dbReference type="Pfam" id="PF04675">
    <property type="entry name" value="DNA_ligase_A_N"/>
    <property type="match status" value="1"/>
</dbReference>
<feature type="binding site" evidence="14">
    <location>
        <position position="420"/>
    </location>
    <ligand>
        <name>ATP</name>
        <dbReference type="ChEBI" id="CHEBI:30616"/>
    </ligand>
</feature>
<dbReference type="InterPro" id="IPR022865">
    <property type="entry name" value="DNA_ligae_ATP-dep_bac/arc"/>
</dbReference>
<evidence type="ECO:0000256" key="4">
    <source>
        <dbReference type="ARBA" id="ARBA00022618"/>
    </source>
</evidence>
<feature type="binding site" evidence="14">
    <location>
        <position position="253"/>
    </location>
    <ligand>
        <name>ATP</name>
        <dbReference type="ChEBI" id="CHEBI:30616"/>
    </ligand>
</feature>
<evidence type="ECO:0000256" key="9">
    <source>
        <dbReference type="ARBA" id="ARBA00022840"/>
    </source>
</evidence>
<dbReference type="GO" id="GO:0003677">
    <property type="term" value="F:DNA binding"/>
    <property type="evidence" value="ECO:0007669"/>
    <property type="project" value="InterPro"/>
</dbReference>
<evidence type="ECO:0000256" key="10">
    <source>
        <dbReference type="ARBA" id="ARBA00022842"/>
    </source>
</evidence>
<dbReference type="HOGENOM" id="CLU_005138_6_0_2"/>
<evidence type="ECO:0000256" key="15">
    <source>
        <dbReference type="RuleBase" id="RU004196"/>
    </source>
</evidence>